<dbReference type="InterPro" id="IPR044837">
    <property type="entry name" value="REM16-like"/>
</dbReference>
<proteinExistence type="predicted"/>
<dbReference type="InterPro" id="IPR015300">
    <property type="entry name" value="DNA-bd_pseudobarrel_sf"/>
</dbReference>
<evidence type="ECO:0000313" key="7">
    <source>
        <dbReference type="EMBL" id="CAK9220826.1"/>
    </source>
</evidence>
<dbReference type="EMBL" id="OZ019895">
    <property type="protein sequence ID" value="CAK9220826.1"/>
    <property type="molecule type" value="Genomic_DNA"/>
</dbReference>
<evidence type="ECO:0000259" key="6">
    <source>
        <dbReference type="PROSITE" id="PS50863"/>
    </source>
</evidence>
<dbReference type="PROSITE" id="PS50863">
    <property type="entry name" value="B3"/>
    <property type="match status" value="1"/>
</dbReference>
<keyword evidence="3" id="KW-0804">Transcription</keyword>
<keyword evidence="2" id="KW-0238">DNA-binding</keyword>
<evidence type="ECO:0000313" key="8">
    <source>
        <dbReference type="Proteomes" id="UP001497512"/>
    </source>
</evidence>
<name>A0ABP0UGN9_9BRYO</name>
<organism evidence="7 8">
    <name type="scientific">Sphagnum troendelagicum</name>
    <dbReference type="NCBI Taxonomy" id="128251"/>
    <lineage>
        <taxon>Eukaryota</taxon>
        <taxon>Viridiplantae</taxon>
        <taxon>Streptophyta</taxon>
        <taxon>Embryophyta</taxon>
        <taxon>Bryophyta</taxon>
        <taxon>Sphagnophytina</taxon>
        <taxon>Sphagnopsida</taxon>
        <taxon>Sphagnales</taxon>
        <taxon>Sphagnaceae</taxon>
        <taxon>Sphagnum</taxon>
    </lineage>
</organism>
<feature type="compositionally biased region" description="Basic and acidic residues" evidence="5">
    <location>
        <begin position="232"/>
        <end position="246"/>
    </location>
</feature>
<keyword evidence="4" id="KW-0539">Nucleus</keyword>
<dbReference type="Pfam" id="PF02362">
    <property type="entry name" value="B3"/>
    <property type="match status" value="1"/>
</dbReference>
<feature type="compositionally biased region" description="Basic residues" evidence="5">
    <location>
        <begin position="247"/>
        <end position="258"/>
    </location>
</feature>
<sequence length="401" mass="44772">MVRRPSGGTIYTVPTTMVDSSKKAASAVEKGRISNLMDSVMTASGGKTRISVLMDAVMKASEEADAADFSEGCISHESNAKNFERPKSCEDEVLAKGRSGEATRRARASLQQKFKVCESQEQEETLSVSPPTFTKTVLAGSLAASHGSGIWIPLEFMKDHGHHIGKEAVLQDECGMKWEVSVSRGSWSGFRAGWKKFADNHAMDVGDKIEFTLIGDSTFAVRILGQRQPVLDPRHCEDSHETEHKGISRKRSARHISSKSRNWTSDVNFVEGEAEVTHHQFHAGTGLGMISNPCKRARSKRFWNHKRRDSSGDTPQPEIRNPRLLHDKFDTKLEYPSTRSKVRQVKSDLTRQDNKALMYNSSAANKLRALVEIFEEEYQRTNIDVVYSQWSSAPKVGMKGR</sequence>
<dbReference type="PANTHER" id="PTHR31391:SF106">
    <property type="entry name" value="B3 DOMAIN-CONTAINING PROTEIN OS01G0723500"/>
    <property type="match status" value="1"/>
</dbReference>
<evidence type="ECO:0000256" key="5">
    <source>
        <dbReference type="SAM" id="MobiDB-lite"/>
    </source>
</evidence>
<accession>A0ABP0UGN9</accession>
<dbReference type="Proteomes" id="UP001497512">
    <property type="component" value="Chromosome 3"/>
</dbReference>
<dbReference type="CDD" id="cd10017">
    <property type="entry name" value="B3_DNA"/>
    <property type="match status" value="1"/>
</dbReference>
<dbReference type="InterPro" id="IPR003340">
    <property type="entry name" value="B3_DNA-bd"/>
</dbReference>
<feature type="domain" description="TF-B3" evidence="6">
    <location>
        <begin position="135"/>
        <end position="227"/>
    </location>
</feature>
<evidence type="ECO:0000256" key="3">
    <source>
        <dbReference type="ARBA" id="ARBA00023163"/>
    </source>
</evidence>
<dbReference type="SUPFAM" id="SSF101936">
    <property type="entry name" value="DNA-binding pseudobarrel domain"/>
    <property type="match status" value="1"/>
</dbReference>
<keyword evidence="1" id="KW-0805">Transcription regulation</keyword>
<evidence type="ECO:0000256" key="2">
    <source>
        <dbReference type="ARBA" id="ARBA00023125"/>
    </source>
</evidence>
<dbReference type="Gene3D" id="2.40.330.10">
    <property type="entry name" value="DNA-binding pseudobarrel domain"/>
    <property type="match status" value="1"/>
</dbReference>
<evidence type="ECO:0000256" key="4">
    <source>
        <dbReference type="ARBA" id="ARBA00023242"/>
    </source>
</evidence>
<dbReference type="PANTHER" id="PTHR31391">
    <property type="entry name" value="B3 DOMAIN-CONTAINING PROTEIN OS11G0197600-RELATED"/>
    <property type="match status" value="1"/>
</dbReference>
<feature type="region of interest" description="Disordered" evidence="5">
    <location>
        <begin position="301"/>
        <end position="322"/>
    </location>
</feature>
<evidence type="ECO:0000256" key="1">
    <source>
        <dbReference type="ARBA" id="ARBA00023015"/>
    </source>
</evidence>
<feature type="region of interest" description="Disordered" evidence="5">
    <location>
        <begin position="232"/>
        <end position="258"/>
    </location>
</feature>
<keyword evidence="8" id="KW-1185">Reference proteome</keyword>
<gene>
    <name evidence="7" type="ORF">CSSPTR1EN2_LOCUS15650</name>
</gene>
<protein>
    <recommendedName>
        <fullName evidence="6">TF-B3 domain-containing protein</fullName>
    </recommendedName>
</protein>
<reference evidence="7" key="1">
    <citation type="submission" date="2024-02" db="EMBL/GenBank/DDBJ databases">
        <authorList>
            <consortium name="ELIXIR-Norway"/>
            <consortium name="Elixir Norway"/>
        </authorList>
    </citation>
    <scope>NUCLEOTIDE SEQUENCE</scope>
</reference>
<dbReference type="SMART" id="SM01019">
    <property type="entry name" value="B3"/>
    <property type="match status" value="1"/>
</dbReference>